<evidence type="ECO:0000313" key="5">
    <source>
        <dbReference type="EMBL" id="RDK06994.1"/>
    </source>
</evidence>
<dbReference type="RefSeq" id="WP_115214639.1">
    <property type="nucleotide sequence ID" value="NZ_QKWJ01000050.1"/>
</dbReference>
<reference evidence="6" key="1">
    <citation type="submission" date="2018-06" db="EMBL/GenBank/DDBJ databases">
        <authorList>
            <person name="Feng T."/>
            <person name="Jeon C.O."/>
        </authorList>
    </citation>
    <scope>NUCLEOTIDE SEQUENCE [LARGE SCALE GENOMIC DNA]</scope>
    <source>
        <strain evidence="6">S23</strain>
    </source>
</reference>
<dbReference type="InterPro" id="IPR009057">
    <property type="entry name" value="Homeodomain-like_sf"/>
</dbReference>
<keyword evidence="6" id="KW-1185">Reference proteome</keyword>
<dbReference type="GO" id="GO:0003700">
    <property type="term" value="F:DNA-binding transcription factor activity"/>
    <property type="evidence" value="ECO:0007669"/>
    <property type="project" value="InterPro"/>
</dbReference>
<dbReference type="Gene3D" id="1.10.10.60">
    <property type="entry name" value="Homeodomain-like"/>
    <property type="match status" value="2"/>
</dbReference>
<dbReference type="AlphaFoldDB" id="A0A370NN12"/>
<dbReference type="Pfam" id="PF12833">
    <property type="entry name" value="HTH_18"/>
    <property type="match status" value="1"/>
</dbReference>
<evidence type="ECO:0000256" key="3">
    <source>
        <dbReference type="ARBA" id="ARBA00023163"/>
    </source>
</evidence>
<evidence type="ECO:0000256" key="2">
    <source>
        <dbReference type="ARBA" id="ARBA00023125"/>
    </source>
</evidence>
<keyword evidence="3" id="KW-0804">Transcription</keyword>
<keyword evidence="2" id="KW-0238">DNA-binding</keyword>
<dbReference type="SMART" id="SM00342">
    <property type="entry name" value="HTH_ARAC"/>
    <property type="match status" value="1"/>
</dbReference>
<dbReference type="InterPro" id="IPR020449">
    <property type="entry name" value="Tscrpt_reg_AraC-type_HTH"/>
</dbReference>
<comment type="caution">
    <text evidence="5">The sequence shown here is derived from an EMBL/GenBank/DDBJ whole genome shotgun (WGS) entry which is preliminary data.</text>
</comment>
<gene>
    <name evidence="5" type="ORF">DN412_28500</name>
</gene>
<proteinExistence type="predicted"/>
<organism evidence="5 6">
    <name type="scientific">Cupriavidus lacunae</name>
    <dbReference type="NCBI Taxonomy" id="2666307"/>
    <lineage>
        <taxon>Bacteria</taxon>
        <taxon>Pseudomonadati</taxon>
        <taxon>Pseudomonadota</taxon>
        <taxon>Betaproteobacteria</taxon>
        <taxon>Burkholderiales</taxon>
        <taxon>Burkholderiaceae</taxon>
        <taxon>Cupriavidus</taxon>
    </lineage>
</organism>
<dbReference type="SUPFAM" id="SSF46689">
    <property type="entry name" value="Homeodomain-like"/>
    <property type="match status" value="2"/>
</dbReference>
<evidence type="ECO:0000313" key="6">
    <source>
        <dbReference type="Proteomes" id="UP000255165"/>
    </source>
</evidence>
<keyword evidence="1" id="KW-0805">Transcription regulation</keyword>
<name>A0A370NN12_9BURK</name>
<sequence>MHGHLDSQAEYREVGGELISGTIVDSRTTHVEVLARRATGPISWRFRQPRLALFWFRNGLKELHLQLDGRRIHSGITQGTNLALFPASISVEGEFDVAPCFDYTVVFLDPAVASDAGCHFNRPLIAFGNEDLQRGLSVLCREARNADSLYGLFAEGWAMQALALLARVDGSQAAAIRPCGGLPPSSLRRVIDYIEADLSRPFTIKGLAQVAGVSPRHFMRAFRESAGQTPLRFVYGLRLERAKEFLLDPRRTATEVALDCGFSHAQHFSTAFKKATGVTPSDFRRAATR</sequence>
<dbReference type="PANTHER" id="PTHR46796:SF6">
    <property type="entry name" value="ARAC SUBFAMILY"/>
    <property type="match status" value="1"/>
</dbReference>
<dbReference type="InterPro" id="IPR018060">
    <property type="entry name" value="HTH_AraC"/>
</dbReference>
<dbReference type="InterPro" id="IPR050204">
    <property type="entry name" value="AraC_XylS_family_regulators"/>
</dbReference>
<dbReference type="GO" id="GO:0043565">
    <property type="term" value="F:sequence-specific DNA binding"/>
    <property type="evidence" value="ECO:0007669"/>
    <property type="project" value="InterPro"/>
</dbReference>
<dbReference type="PROSITE" id="PS01124">
    <property type="entry name" value="HTH_ARAC_FAMILY_2"/>
    <property type="match status" value="1"/>
</dbReference>
<dbReference type="EMBL" id="QKWJ01000050">
    <property type="protein sequence ID" value="RDK06994.1"/>
    <property type="molecule type" value="Genomic_DNA"/>
</dbReference>
<dbReference type="Proteomes" id="UP000255165">
    <property type="component" value="Unassembled WGS sequence"/>
</dbReference>
<evidence type="ECO:0000256" key="1">
    <source>
        <dbReference type="ARBA" id="ARBA00023015"/>
    </source>
</evidence>
<protein>
    <submittedName>
        <fullName evidence="5">AraC family transcriptional regulator</fullName>
    </submittedName>
</protein>
<evidence type="ECO:0000259" key="4">
    <source>
        <dbReference type="PROSITE" id="PS01124"/>
    </source>
</evidence>
<dbReference type="PANTHER" id="PTHR46796">
    <property type="entry name" value="HTH-TYPE TRANSCRIPTIONAL ACTIVATOR RHAS-RELATED"/>
    <property type="match status" value="1"/>
</dbReference>
<feature type="domain" description="HTH araC/xylS-type" evidence="4">
    <location>
        <begin position="188"/>
        <end position="286"/>
    </location>
</feature>
<dbReference type="PRINTS" id="PR00032">
    <property type="entry name" value="HTHARAC"/>
</dbReference>
<accession>A0A370NN12</accession>